<evidence type="ECO:0000313" key="4">
    <source>
        <dbReference type="Proteomes" id="UP000248798"/>
    </source>
</evidence>
<accession>A0A328FBB6</accession>
<organism evidence="3 4">
    <name type="scientific">Desulfobacter hydrogenophilus</name>
    <dbReference type="NCBI Taxonomy" id="2291"/>
    <lineage>
        <taxon>Bacteria</taxon>
        <taxon>Pseudomonadati</taxon>
        <taxon>Thermodesulfobacteriota</taxon>
        <taxon>Desulfobacteria</taxon>
        <taxon>Desulfobacterales</taxon>
        <taxon>Desulfobacteraceae</taxon>
        <taxon>Desulfobacter</taxon>
    </lineage>
</organism>
<dbReference type="AlphaFoldDB" id="A0A328FBB6"/>
<evidence type="ECO:0000313" key="3">
    <source>
        <dbReference type="EMBL" id="RAM00317.1"/>
    </source>
</evidence>
<dbReference type="Proteomes" id="UP000248798">
    <property type="component" value="Unassembled WGS sequence"/>
</dbReference>
<reference evidence="2 5" key="2">
    <citation type="submission" date="2019-02" db="EMBL/GenBank/DDBJ databases">
        <title>Complete genome sequence of Desulfobacter hydrogenophilus AcRS1.</title>
        <authorList>
            <person name="Marietou A."/>
            <person name="Lund M.B."/>
            <person name="Marshall I.P.G."/>
            <person name="Schreiber L."/>
            <person name="Jorgensen B."/>
        </authorList>
    </citation>
    <scope>NUCLEOTIDE SEQUENCE [LARGE SCALE GENOMIC DNA]</scope>
    <source>
        <strain evidence="2 5">AcRS1</strain>
    </source>
</reference>
<keyword evidence="1" id="KW-0472">Membrane</keyword>
<keyword evidence="1" id="KW-0812">Transmembrane</keyword>
<dbReference type="EMBL" id="QLNI01000052">
    <property type="protein sequence ID" value="RAM00317.1"/>
    <property type="molecule type" value="Genomic_DNA"/>
</dbReference>
<evidence type="ECO:0000313" key="2">
    <source>
        <dbReference type="EMBL" id="QBH14315.1"/>
    </source>
</evidence>
<evidence type="ECO:0008006" key="6">
    <source>
        <dbReference type="Google" id="ProtNLM"/>
    </source>
</evidence>
<protein>
    <recommendedName>
        <fullName evidence="6">DUF2730 domain-containing protein</fullName>
    </recommendedName>
</protein>
<dbReference type="Proteomes" id="UP000293902">
    <property type="component" value="Chromosome"/>
</dbReference>
<dbReference type="EMBL" id="CP036313">
    <property type="protein sequence ID" value="QBH14315.1"/>
    <property type="molecule type" value="Genomic_DNA"/>
</dbReference>
<evidence type="ECO:0000256" key="1">
    <source>
        <dbReference type="SAM" id="Phobius"/>
    </source>
</evidence>
<keyword evidence="5" id="KW-1185">Reference proteome</keyword>
<gene>
    <name evidence="3" type="ORF">DO021_19565</name>
    <name evidence="2" type="ORF">EYB58_16165</name>
</gene>
<feature type="transmembrane region" description="Helical" evidence="1">
    <location>
        <begin position="12"/>
        <end position="33"/>
    </location>
</feature>
<name>A0A328FBB6_9BACT</name>
<proteinExistence type="predicted"/>
<evidence type="ECO:0000313" key="5">
    <source>
        <dbReference type="Proteomes" id="UP000293902"/>
    </source>
</evidence>
<sequence>MNQAPTTDYSAMQFWFNIGQYAITVIIGVYVWISNRANARSKDVEKLACRVVRLESSSISHADLGKVYERINFVSEQMCKVSGTVTGIKGSVDMIQECLLNKGDTK</sequence>
<dbReference type="RefSeq" id="WP_111959811.1">
    <property type="nucleotide sequence ID" value="NZ_CP036313.1"/>
</dbReference>
<dbReference type="OrthoDB" id="6905585at2"/>
<keyword evidence="1" id="KW-1133">Transmembrane helix</keyword>
<reference evidence="3 4" key="1">
    <citation type="submission" date="2018-06" db="EMBL/GenBank/DDBJ databases">
        <title>Complete Genome Sequence of Desulfobacter hydrogenophilus (DSM3380).</title>
        <authorList>
            <person name="Marietou A."/>
            <person name="Schreiber L."/>
            <person name="Marshall I."/>
            <person name="Jorgensen B."/>
        </authorList>
    </citation>
    <scope>NUCLEOTIDE SEQUENCE [LARGE SCALE GENOMIC DNA]</scope>
    <source>
        <strain evidence="3 4">DSM 3380</strain>
    </source>
</reference>